<dbReference type="EMBL" id="DVMZ01000149">
    <property type="protein sequence ID" value="HIU59570.1"/>
    <property type="molecule type" value="Genomic_DNA"/>
</dbReference>
<evidence type="ECO:0000313" key="4">
    <source>
        <dbReference type="EMBL" id="HIU59570.1"/>
    </source>
</evidence>
<dbReference type="Pfam" id="PF04023">
    <property type="entry name" value="FeoA"/>
    <property type="match status" value="1"/>
</dbReference>
<protein>
    <submittedName>
        <fullName evidence="4">Ferrous iron transport protein A</fullName>
    </submittedName>
</protein>
<reference evidence="4" key="1">
    <citation type="submission" date="2020-10" db="EMBL/GenBank/DDBJ databases">
        <authorList>
            <person name="Gilroy R."/>
        </authorList>
    </citation>
    <scope>NUCLEOTIDE SEQUENCE</scope>
    <source>
        <strain evidence="4">11687</strain>
    </source>
</reference>
<accession>A0A9D1SGX5</accession>
<feature type="compositionally biased region" description="Gly residues" evidence="2">
    <location>
        <begin position="121"/>
        <end position="130"/>
    </location>
</feature>
<dbReference type="Gene3D" id="2.30.30.90">
    <property type="match status" value="1"/>
</dbReference>
<dbReference type="AlphaFoldDB" id="A0A9D1SGX5"/>
<dbReference type="GO" id="GO:0046914">
    <property type="term" value="F:transition metal ion binding"/>
    <property type="evidence" value="ECO:0007669"/>
    <property type="project" value="InterPro"/>
</dbReference>
<proteinExistence type="predicted"/>
<dbReference type="InterPro" id="IPR008988">
    <property type="entry name" value="Transcriptional_repressor_C"/>
</dbReference>
<name>A0A9D1SGX5_9FIRM</name>
<dbReference type="SUPFAM" id="SSF50037">
    <property type="entry name" value="C-terminal domain of transcriptional repressors"/>
    <property type="match status" value="1"/>
</dbReference>
<organism evidence="4 5">
    <name type="scientific">Candidatus Scatosoma pullistercoris</name>
    <dbReference type="NCBI Taxonomy" id="2840934"/>
    <lineage>
        <taxon>Bacteria</taxon>
        <taxon>Bacillati</taxon>
        <taxon>Bacillota</taxon>
        <taxon>Clostridia</taxon>
        <taxon>Candidatus Scatosoma</taxon>
    </lineage>
</organism>
<comment type="caution">
    <text evidence="4">The sequence shown here is derived from an EMBL/GenBank/DDBJ whole genome shotgun (WGS) entry which is preliminary data.</text>
</comment>
<dbReference type="Proteomes" id="UP000824081">
    <property type="component" value="Unassembled WGS sequence"/>
</dbReference>
<gene>
    <name evidence="4" type="ORF">IAC57_05640</name>
</gene>
<evidence type="ECO:0000259" key="3">
    <source>
        <dbReference type="SMART" id="SM00899"/>
    </source>
</evidence>
<feature type="domain" description="Ferrous iron transporter FeoA-like" evidence="3">
    <location>
        <begin position="2"/>
        <end position="74"/>
    </location>
</feature>
<keyword evidence="1" id="KW-0408">Iron</keyword>
<sequence>METLDVLCAGERARIVKIDSAPEVRERLKMLNVFPGSEIRLLKTVFFRRTFLLEADGVRLGLRRDLAKKIFVRREKGTAECGLAENATHGGATSGTAREISGAGAAKESGKRKPGKPNGRTGAGRGRAGS</sequence>
<evidence type="ECO:0000256" key="2">
    <source>
        <dbReference type="SAM" id="MobiDB-lite"/>
    </source>
</evidence>
<feature type="region of interest" description="Disordered" evidence="2">
    <location>
        <begin position="84"/>
        <end position="130"/>
    </location>
</feature>
<evidence type="ECO:0000256" key="1">
    <source>
        <dbReference type="ARBA" id="ARBA00023004"/>
    </source>
</evidence>
<dbReference type="InterPro" id="IPR038157">
    <property type="entry name" value="FeoA_core_dom"/>
</dbReference>
<reference evidence="4" key="2">
    <citation type="journal article" date="2021" name="PeerJ">
        <title>Extensive microbial diversity within the chicken gut microbiome revealed by metagenomics and culture.</title>
        <authorList>
            <person name="Gilroy R."/>
            <person name="Ravi A."/>
            <person name="Getino M."/>
            <person name="Pursley I."/>
            <person name="Horton D.L."/>
            <person name="Alikhan N.F."/>
            <person name="Baker D."/>
            <person name="Gharbi K."/>
            <person name="Hall N."/>
            <person name="Watson M."/>
            <person name="Adriaenssens E.M."/>
            <person name="Foster-Nyarko E."/>
            <person name="Jarju S."/>
            <person name="Secka A."/>
            <person name="Antonio M."/>
            <person name="Oren A."/>
            <person name="Chaudhuri R.R."/>
            <person name="La Ragione R."/>
            <person name="Hildebrand F."/>
            <person name="Pallen M.J."/>
        </authorList>
    </citation>
    <scope>NUCLEOTIDE SEQUENCE</scope>
    <source>
        <strain evidence="4">11687</strain>
    </source>
</reference>
<evidence type="ECO:0000313" key="5">
    <source>
        <dbReference type="Proteomes" id="UP000824081"/>
    </source>
</evidence>
<dbReference type="InterPro" id="IPR007167">
    <property type="entry name" value="Fe-transptr_FeoA-like"/>
</dbReference>
<dbReference type="SMART" id="SM00899">
    <property type="entry name" value="FeoA"/>
    <property type="match status" value="1"/>
</dbReference>